<reference evidence="7" key="1">
    <citation type="submission" date="2019-11" db="EMBL/GenBank/DDBJ databases">
        <authorList>
            <person name="Feng L."/>
        </authorList>
    </citation>
    <scope>NUCLEOTIDE SEQUENCE</scope>
    <source>
        <strain evidence="7">SsimulansLFYP27</strain>
    </source>
</reference>
<dbReference type="AlphaFoldDB" id="A0A6N3AEQ0"/>
<name>A0A6N3AEQ0_STASI</name>
<dbReference type="GO" id="GO:0055085">
    <property type="term" value="P:transmembrane transport"/>
    <property type="evidence" value="ECO:0007669"/>
    <property type="project" value="TreeGrafter"/>
</dbReference>
<feature type="transmembrane region" description="Helical" evidence="6">
    <location>
        <begin position="313"/>
        <end position="344"/>
    </location>
</feature>
<feature type="transmembrane region" description="Helical" evidence="6">
    <location>
        <begin position="244"/>
        <end position="261"/>
    </location>
</feature>
<dbReference type="InterPro" id="IPR002549">
    <property type="entry name" value="AI-2E-like"/>
</dbReference>
<accession>A0A6N3AEQ0</accession>
<evidence type="ECO:0000256" key="6">
    <source>
        <dbReference type="SAM" id="Phobius"/>
    </source>
</evidence>
<dbReference type="EMBL" id="CACRUO010000021">
    <property type="protein sequence ID" value="VYT86692.1"/>
    <property type="molecule type" value="Genomic_DNA"/>
</dbReference>
<comment type="subcellular location">
    <subcellularLocation>
        <location evidence="1">Membrane</location>
        <topology evidence="1">Multi-pass membrane protein</topology>
    </subcellularLocation>
</comment>
<keyword evidence="3 6" id="KW-0812">Transmembrane</keyword>
<evidence type="ECO:0000256" key="4">
    <source>
        <dbReference type="ARBA" id="ARBA00022989"/>
    </source>
</evidence>
<feature type="transmembrane region" description="Helical" evidence="6">
    <location>
        <begin position="161"/>
        <end position="180"/>
    </location>
</feature>
<feature type="transmembrane region" description="Helical" evidence="6">
    <location>
        <begin position="216"/>
        <end position="238"/>
    </location>
</feature>
<feature type="transmembrane region" description="Helical" evidence="6">
    <location>
        <begin position="30"/>
        <end position="51"/>
    </location>
</feature>
<feature type="transmembrane region" description="Helical" evidence="6">
    <location>
        <begin position="63"/>
        <end position="85"/>
    </location>
</feature>
<sequence length="382" mass="42724">MFGLLMLIMIGLTIFIFDKVSYIFHPFVIIFNTIAAPVILGLILFYLLNPVIQFMERYNIPRLWGIIILFCFAAAVIALVVNLLIPVISDQIKTFAHNFPRYVDKFNEMVDQVTSWSHFAGMSDFYTQIQDQLDKIAKKVPTMVSDFFDGFGTKIMSIAEAVVNIGVVIVTTPFVLFFFLKDGHRFKAGLTKVMPPKYRQDVHEVIESMSLQVGSYIQGQIIVSFCIGILLFIGYSIIGLDYSLVLASIAAVTSVVPYLGPTIAISPAIIMALITSPIMLVKLIVVWTAVQFIEGHFISPNVMGKTLKIHPLTIIFVLLCAGNLLGIVGVILAIPGYAVIKVLVTHLFGMYKRRYNRYYGQDSGPYEVADDEWADNPNNQLK</sequence>
<evidence type="ECO:0000256" key="5">
    <source>
        <dbReference type="ARBA" id="ARBA00023136"/>
    </source>
</evidence>
<proteinExistence type="inferred from homology"/>
<evidence type="ECO:0000256" key="3">
    <source>
        <dbReference type="ARBA" id="ARBA00022692"/>
    </source>
</evidence>
<feature type="transmembrane region" description="Helical" evidence="6">
    <location>
        <begin position="5"/>
        <end position="24"/>
    </location>
</feature>
<protein>
    <submittedName>
        <fullName evidence="7">AI-2 transport protein TqsA</fullName>
    </submittedName>
</protein>
<evidence type="ECO:0000313" key="7">
    <source>
        <dbReference type="EMBL" id="VYT86692.1"/>
    </source>
</evidence>
<evidence type="ECO:0000256" key="2">
    <source>
        <dbReference type="ARBA" id="ARBA00009773"/>
    </source>
</evidence>
<comment type="similarity">
    <text evidence="2">Belongs to the autoinducer-2 exporter (AI-2E) (TC 2.A.86) family.</text>
</comment>
<dbReference type="Pfam" id="PF01594">
    <property type="entry name" value="AI-2E_transport"/>
    <property type="match status" value="1"/>
</dbReference>
<feature type="transmembrane region" description="Helical" evidence="6">
    <location>
        <begin position="268"/>
        <end position="293"/>
    </location>
</feature>
<evidence type="ECO:0000256" key="1">
    <source>
        <dbReference type="ARBA" id="ARBA00004141"/>
    </source>
</evidence>
<dbReference type="PANTHER" id="PTHR21716:SF69">
    <property type="entry name" value="TRANSPORT PROTEIN YUBA-RELATED"/>
    <property type="match status" value="1"/>
</dbReference>
<keyword evidence="5 6" id="KW-0472">Membrane</keyword>
<keyword evidence="4 6" id="KW-1133">Transmembrane helix</keyword>
<dbReference type="PANTHER" id="PTHR21716">
    <property type="entry name" value="TRANSMEMBRANE PROTEIN"/>
    <property type="match status" value="1"/>
</dbReference>
<organism evidence="7">
    <name type="scientific">Staphylococcus simulans</name>
    <dbReference type="NCBI Taxonomy" id="1286"/>
    <lineage>
        <taxon>Bacteria</taxon>
        <taxon>Bacillati</taxon>
        <taxon>Bacillota</taxon>
        <taxon>Bacilli</taxon>
        <taxon>Bacillales</taxon>
        <taxon>Staphylococcaceae</taxon>
        <taxon>Staphylococcus</taxon>
    </lineage>
</organism>
<dbReference type="GO" id="GO:0016020">
    <property type="term" value="C:membrane"/>
    <property type="evidence" value="ECO:0007669"/>
    <property type="project" value="UniProtKB-SubCell"/>
</dbReference>
<gene>
    <name evidence="7" type="primary">tqsA</name>
    <name evidence="7" type="ORF">SSLFYP27_00834</name>
</gene>